<proteinExistence type="predicted"/>
<evidence type="ECO:0000313" key="1">
    <source>
        <dbReference type="Ensembl" id="ENSSORP00005028908.1"/>
    </source>
</evidence>
<keyword evidence="2" id="KW-1185">Reference proteome</keyword>
<protein>
    <submittedName>
        <fullName evidence="1">Interferon-induced protein 44-like</fullName>
    </submittedName>
</protein>
<dbReference type="Proteomes" id="UP000472271">
    <property type="component" value="Chromosome 8"/>
</dbReference>
<name>A0A673AJR9_9TELE</name>
<reference evidence="1" key="1">
    <citation type="submission" date="2019-06" db="EMBL/GenBank/DDBJ databases">
        <authorList>
            <consortium name="Wellcome Sanger Institute Data Sharing"/>
        </authorList>
    </citation>
    <scope>NUCLEOTIDE SEQUENCE [LARGE SCALE GENOMIC DNA]</scope>
</reference>
<dbReference type="AlphaFoldDB" id="A0A673AJR9"/>
<dbReference type="PANTHER" id="PTHR14241:SF1">
    <property type="entry name" value="INTERFERON-INDUCED PROTEIN 44-RELATED"/>
    <property type="match status" value="1"/>
</dbReference>
<dbReference type="CDD" id="cd00882">
    <property type="entry name" value="Ras_like_GTPase"/>
    <property type="match status" value="1"/>
</dbReference>
<dbReference type="Ensembl" id="ENSSORT00005029726.1">
    <property type="protein sequence ID" value="ENSSORP00005028908.1"/>
    <property type="gene ID" value="ENSSORG00005013785.1"/>
</dbReference>
<dbReference type="GO" id="GO:0006955">
    <property type="term" value="P:immune response"/>
    <property type="evidence" value="ECO:0007669"/>
    <property type="project" value="TreeGrafter"/>
</dbReference>
<accession>A0A673AJR9</accession>
<organism evidence="1 2">
    <name type="scientific">Sphaeramia orbicularis</name>
    <name type="common">orbiculate cardinalfish</name>
    <dbReference type="NCBI Taxonomy" id="375764"/>
    <lineage>
        <taxon>Eukaryota</taxon>
        <taxon>Metazoa</taxon>
        <taxon>Chordata</taxon>
        <taxon>Craniata</taxon>
        <taxon>Vertebrata</taxon>
        <taxon>Euteleostomi</taxon>
        <taxon>Actinopterygii</taxon>
        <taxon>Neopterygii</taxon>
        <taxon>Teleostei</taxon>
        <taxon>Neoteleostei</taxon>
        <taxon>Acanthomorphata</taxon>
        <taxon>Gobiaria</taxon>
        <taxon>Kurtiformes</taxon>
        <taxon>Apogonoidei</taxon>
        <taxon>Apogonidae</taxon>
        <taxon>Apogoninae</taxon>
        <taxon>Sphaeramia</taxon>
    </lineage>
</organism>
<dbReference type="InterPro" id="IPR027417">
    <property type="entry name" value="P-loop_NTPase"/>
</dbReference>
<dbReference type="PANTHER" id="PTHR14241">
    <property type="entry name" value="INTERFERON-INDUCED PROTEIN 44"/>
    <property type="match status" value="1"/>
</dbReference>
<gene>
    <name evidence="1" type="primary">LOC115423643</name>
</gene>
<reference evidence="1" key="2">
    <citation type="submission" date="2025-05" db="UniProtKB">
        <authorList>
            <consortium name="Ensembl"/>
        </authorList>
    </citation>
    <scope>IDENTIFICATION</scope>
</reference>
<sequence>MFSIDYIQNTHIYVECVCVYVQYVPNFTAMGGKNSKPEVKPPSLLLDKEWRPVPWNAKAEYLQSVRCFEPFQPHNDERNEDQHIRILLHGPVGHGKSSFINTVNSVLRDRMTGRALAVASGTSFTKKYTTYKITKGARGTFYPFVFNDTMGLEKDHGVREEDIKLAMMGHVKDGYRFNPHSTLSTDDPYYNTNPSLSDKAHVLVCVVSANKVHLLDDGVKKKMTNVMREAGDMGIPQMVILTKIDEACPEVDADLRNVYKSKFVKEQMELLSESLGIPLNCIFPVKNYHSEITPNDDLEMLILMALRQMINYGEDFVDNL</sequence>
<evidence type="ECO:0000313" key="2">
    <source>
        <dbReference type="Proteomes" id="UP000472271"/>
    </source>
</evidence>
<dbReference type="Gene3D" id="3.40.50.300">
    <property type="entry name" value="P-loop containing nucleotide triphosphate hydrolases"/>
    <property type="match status" value="1"/>
</dbReference>
<dbReference type="Ensembl" id="ENSSORT00005029727.1">
    <property type="protein sequence ID" value="ENSSORP00005028909.1"/>
    <property type="gene ID" value="ENSSORG00005013785.1"/>
</dbReference>
<dbReference type="SUPFAM" id="SSF52540">
    <property type="entry name" value="P-loop containing nucleoside triphosphate hydrolases"/>
    <property type="match status" value="1"/>
</dbReference>
<dbReference type="Ensembl" id="ENSSORT00005029728.1">
    <property type="protein sequence ID" value="ENSSORP00005028910.1"/>
    <property type="gene ID" value="ENSSORG00005013785.1"/>
</dbReference>